<dbReference type="AlphaFoldDB" id="A0AAW6RMG7"/>
<evidence type="ECO:0000256" key="5">
    <source>
        <dbReference type="SAM" id="MobiDB-lite"/>
    </source>
</evidence>
<feature type="region of interest" description="Disordered" evidence="5">
    <location>
        <begin position="184"/>
        <end position="283"/>
    </location>
</feature>
<dbReference type="InterPro" id="IPR036388">
    <property type="entry name" value="WH-like_DNA-bd_sf"/>
</dbReference>
<evidence type="ECO:0000256" key="1">
    <source>
        <dbReference type="ARBA" id="ARBA00022490"/>
    </source>
</evidence>
<feature type="compositionally biased region" description="Low complexity" evidence="5">
    <location>
        <begin position="184"/>
        <end position="233"/>
    </location>
</feature>
<evidence type="ECO:0000256" key="3">
    <source>
        <dbReference type="ARBA" id="ARBA00022829"/>
    </source>
</evidence>
<dbReference type="Proteomes" id="UP001237156">
    <property type="component" value="Unassembled WGS sequence"/>
</dbReference>
<proteinExistence type="predicted"/>
<dbReference type="Pfam" id="PF21831">
    <property type="entry name" value="DUF6891"/>
    <property type="match status" value="1"/>
</dbReference>
<evidence type="ECO:0000313" key="7">
    <source>
        <dbReference type="EMBL" id="MDG9700082.1"/>
    </source>
</evidence>
<comment type="caution">
    <text evidence="7">The sequence shown here is derived from an EMBL/GenBank/DDBJ whole genome shotgun (WGS) entry which is preliminary data.</text>
</comment>
<evidence type="ECO:0000259" key="6">
    <source>
        <dbReference type="Pfam" id="PF21831"/>
    </source>
</evidence>
<protein>
    <submittedName>
        <fullName evidence="7">SMC-Scp complex subunit ScpB</fullName>
    </submittedName>
</protein>
<dbReference type="Gene3D" id="1.10.10.10">
    <property type="entry name" value="Winged helix-like DNA-binding domain superfamily/Winged helix DNA-binding domain"/>
    <property type="match status" value="2"/>
</dbReference>
<feature type="compositionally biased region" description="Pro residues" evidence="5">
    <location>
        <begin position="273"/>
        <end position="283"/>
    </location>
</feature>
<dbReference type="NCBIfam" id="TIGR00281">
    <property type="entry name" value="SMC-Scp complex subunit ScpB"/>
    <property type="match status" value="1"/>
</dbReference>
<keyword evidence="4" id="KW-0131">Cell cycle</keyword>
<reference evidence="7 8" key="1">
    <citation type="submission" date="2023-04" db="EMBL/GenBank/DDBJ databases">
        <title>Ottowia paracancer sp. nov., isolated from human stomach.</title>
        <authorList>
            <person name="Song Y."/>
        </authorList>
    </citation>
    <scope>NUCLEOTIDE SEQUENCE [LARGE SCALE GENOMIC DNA]</scope>
    <source>
        <strain evidence="7 8">10c7w1</strain>
    </source>
</reference>
<keyword evidence="2" id="KW-0132">Cell division</keyword>
<dbReference type="InterPro" id="IPR054186">
    <property type="entry name" value="DUF6891"/>
</dbReference>
<accession>A0AAW6RMG7</accession>
<evidence type="ECO:0000313" key="8">
    <source>
        <dbReference type="Proteomes" id="UP001237156"/>
    </source>
</evidence>
<feature type="domain" description="DUF6891" evidence="6">
    <location>
        <begin position="291"/>
        <end position="481"/>
    </location>
</feature>
<dbReference type="GO" id="GO:0051304">
    <property type="term" value="P:chromosome separation"/>
    <property type="evidence" value="ECO:0007669"/>
    <property type="project" value="InterPro"/>
</dbReference>
<dbReference type="InterPro" id="IPR005234">
    <property type="entry name" value="ScpB_csome_segregation"/>
</dbReference>
<dbReference type="SUPFAM" id="SSF46785">
    <property type="entry name" value="Winged helix' DNA-binding domain"/>
    <property type="match status" value="2"/>
</dbReference>
<dbReference type="RefSeq" id="WP_279524871.1">
    <property type="nucleotide sequence ID" value="NZ_JARVII010000023.1"/>
</dbReference>
<dbReference type="EMBL" id="JARVII010000023">
    <property type="protein sequence ID" value="MDG9700082.1"/>
    <property type="molecule type" value="Genomic_DNA"/>
</dbReference>
<keyword evidence="8" id="KW-1185">Reference proteome</keyword>
<name>A0AAW6RMG7_9BURK</name>
<dbReference type="GO" id="GO:0051301">
    <property type="term" value="P:cell division"/>
    <property type="evidence" value="ECO:0007669"/>
    <property type="project" value="UniProtKB-KW"/>
</dbReference>
<keyword evidence="3" id="KW-0159">Chromosome partition</keyword>
<keyword evidence="1" id="KW-0963">Cytoplasm</keyword>
<organism evidence="7 8">
    <name type="scientific">Ottowia cancrivicina</name>
    <dbReference type="NCBI Taxonomy" id="3040346"/>
    <lineage>
        <taxon>Bacteria</taxon>
        <taxon>Pseudomonadati</taxon>
        <taxon>Pseudomonadota</taxon>
        <taxon>Betaproteobacteria</taxon>
        <taxon>Burkholderiales</taxon>
        <taxon>Comamonadaceae</taxon>
        <taxon>Ottowia</taxon>
    </lineage>
</organism>
<dbReference type="PANTHER" id="PTHR34298">
    <property type="entry name" value="SEGREGATION AND CONDENSATION PROTEIN B"/>
    <property type="match status" value="1"/>
</dbReference>
<evidence type="ECO:0000256" key="4">
    <source>
        <dbReference type="ARBA" id="ARBA00023306"/>
    </source>
</evidence>
<dbReference type="InterPro" id="IPR036390">
    <property type="entry name" value="WH_DNA-bd_sf"/>
</dbReference>
<dbReference type="PANTHER" id="PTHR34298:SF2">
    <property type="entry name" value="SEGREGATION AND CONDENSATION PROTEIN B"/>
    <property type="match status" value="1"/>
</dbReference>
<dbReference type="Pfam" id="PF04079">
    <property type="entry name" value="SMC_ScpB"/>
    <property type="match status" value="1"/>
</dbReference>
<feature type="compositionally biased region" description="Low complexity" evidence="5">
    <location>
        <begin position="245"/>
        <end position="272"/>
    </location>
</feature>
<gene>
    <name evidence="7" type="primary">scpB</name>
    <name evidence="7" type="ORF">QB898_10240</name>
</gene>
<sequence length="483" mass="51170">MNTAEAKRILETALICARQPLTLRDMRALFDGALAADTLKTLLADLQNDWAQRGVELVCVASGWRFQSRPEMRPWLERLHPEKPPRYTRATLETLAIIAYRQPVTRGDIEDIRGVTVSTQTIKQLEERGWVEVIGYRETVGRPGLYATTRQFLDDLGLASLEQLPAIEAGEPGQELAQALEAAGLEPSEAPEADSAAAGNAPGSAAEDAASAKAGGDPPSASAPAAPQAATDAGLHRPQDPAPAEPAAIAGEAAKAPAPAKLPAVDAPAAAPEAPPPAALPDPARPLPVDAYLQTELIALLRGGNASREAIAQTLLAEMLPEGSDAAEAAAWVDAQLAALRQEQQGWPAVTDCDRLDAAFAALRQQGIVCLPHAGDTPGDGLAAFRQALAAMPEHERARVTGYCFFHGQDLARALSDHLLWLTFGPHPQQKPPQQKACAQQTGRLIAAALENEGLRAEWSCNGSSAGGERICVQPFTWQRRIG</sequence>
<evidence type="ECO:0000256" key="2">
    <source>
        <dbReference type="ARBA" id="ARBA00022618"/>
    </source>
</evidence>